<feature type="compositionally biased region" description="Polar residues" evidence="1">
    <location>
        <begin position="1"/>
        <end position="19"/>
    </location>
</feature>
<dbReference type="Proteomes" id="UP001165082">
    <property type="component" value="Unassembled WGS sequence"/>
</dbReference>
<proteinExistence type="predicted"/>
<dbReference type="OrthoDB" id="10382669at2759"/>
<reference evidence="2" key="1">
    <citation type="submission" date="2022-07" db="EMBL/GenBank/DDBJ databases">
        <title>Genome analysis of Parmales, a sister group of diatoms, reveals the evolutionary specialization of diatoms from phago-mixotrophs to photoautotrophs.</title>
        <authorList>
            <person name="Ban H."/>
            <person name="Sato S."/>
            <person name="Yoshikawa S."/>
            <person name="Kazumasa Y."/>
            <person name="Nakamura Y."/>
            <person name="Ichinomiya M."/>
            <person name="Saitoh K."/>
            <person name="Sato N."/>
            <person name="Blanc-Mathieu R."/>
            <person name="Endo H."/>
            <person name="Kuwata A."/>
            <person name="Ogata H."/>
        </authorList>
    </citation>
    <scope>NUCLEOTIDE SEQUENCE</scope>
</reference>
<sequence>MKSSTLLRSEQASRISSNDYAAKSKHAEWQVPVLVDSRPLVSAALAAGAPLNPITADRIKCKKAMREAHLKGNDNPALAAVEQGMRDLEKIRKGEQVGS</sequence>
<evidence type="ECO:0000313" key="2">
    <source>
        <dbReference type="EMBL" id="GMI10295.1"/>
    </source>
</evidence>
<comment type="caution">
    <text evidence="2">The sequence shown here is derived from an EMBL/GenBank/DDBJ whole genome shotgun (WGS) entry which is preliminary data.</text>
</comment>
<gene>
    <name evidence="2" type="ORF">TrRE_jg11791</name>
</gene>
<accession>A0A9W7KT08</accession>
<feature type="region of interest" description="Disordered" evidence="1">
    <location>
        <begin position="1"/>
        <end position="25"/>
    </location>
</feature>
<keyword evidence="3" id="KW-1185">Reference proteome</keyword>
<dbReference type="EMBL" id="BRXZ01000368">
    <property type="protein sequence ID" value="GMI10295.1"/>
    <property type="molecule type" value="Genomic_DNA"/>
</dbReference>
<protein>
    <submittedName>
        <fullName evidence="2">Uncharacterized protein</fullName>
    </submittedName>
</protein>
<organism evidence="2 3">
    <name type="scientific">Triparma retinervis</name>
    <dbReference type="NCBI Taxonomy" id="2557542"/>
    <lineage>
        <taxon>Eukaryota</taxon>
        <taxon>Sar</taxon>
        <taxon>Stramenopiles</taxon>
        <taxon>Ochrophyta</taxon>
        <taxon>Bolidophyceae</taxon>
        <taxon>Parmales</taxon>
        <taxon>Triparmaceae</taxon>
        <taxon>Triparma</taxon>
    </lineage>
</organism>
<evidence type="ECO:0000313" key="3">
    <source>
        <dbReference type="Proteomes" id="UP001165082"/>
    </source>
</evidence>
<dbReference type="AlphaFoldDB" id="A0A9W7KT08"/>
<name>A0A9W7KT08_9STRA</name>
<evidence type="ECO:0000256" key="1">
    <source>
        <dbReference type="SAM" id="MobiDB-lite"/>
    </source>
</evidence>